<dbReference type="InterPro" id="IPR005467">
    <property type="entry name" value="His_kinase_dom"/>
</dbReference>
<dbReference type="Pfam" id="PF22673">
    <property type="entry name" value="MCP-like_PDC_1"/>
    <property type="match status" value="1"/>
</dbReference>
<dbReference type="SUPFAM" id="SSF47384">
    <property type="entry name" value="Homodimeric domain of signal transducing histidine kinase"/>
    <property type="match status" value="1"/>
</dbReference>
<dbReference type="AlphaFoldDB" id="A0A0F9L0V1"/>
<gene>
    <name evidence="5" type="ORF">LCGC14_1635260</name>
</gene>
<organism evidence="5">
    <name type="scientific">marine sediment metagenome</name>
    <dbReference type="NCBI Taxonomy" id="412755"/>
    <lineage>
        <taxon>unclassified sequences</taxon>
        <taxon>metagenomes</taxon>
        <taxon>ecological metagenomes</taxon>
    </lineage>
</organism>
<dbReference type="InterPro" id="IPR003661">
    <property type="entry name" value="HisK_dim/P_dom"/>
</dbReference>
<dbReference type="Gene3D" id="3.30.450.20">
    <property type="entry name" value="PAS domain"/>
    <property type="match status" value="1"/>
</dbReference>
<evidence type="ECO:0000259" key="4">
    <source>
        <dbReference type="PROSITE" id="PS50109"/>
    </source>
</evidence>
<evidence type="ECO:0000256" key="1">
    <source>
        <dbReference type="ARBA" id="ARBA00022553"/>
    </source>
</evidence>
<dbReference type="InterPro" id="IPR036097">
    <property type="entry name" value="HisK_dim/P_sf"/>
</dbReference>
<dbReference type="CDD" id="cd00082">
    <property type="entry name" value="HisKA"/>
    <property type="match status" value="1"/>
</dbReference>
<dbReference type="Gene3D" id="3.30.565.10">
    <property type="entry name" value="Histidine kinase-like ATPase, C-terminal domain"/>
    <property type="match status" value="1"/>
</dbReference>
<keyword evidence="2" id="KW-0175">Coiled coil</keyword>
<dbReference type="PANTHER" id="PTHR43065">
    <property type="entry name" value="SENSOR HISTIDINE KINASE"/>
    <property type="match status" value="1"/>
</dbReference>
<dbReference type="PANTHER" id="PTHR43065:SF47">
    <property type="match status" value="1"/>
</dbReference>
<dbReference type="SMART" id="SM00387">
    <property type="entry name" value="HATPase_c"/>
    <property type="match status" value="1"/>
</dbReference>
<feature type="domain" description="Histidine kinase" evidence="4">
    <location>
        <begin position="466"/>
        <end position="697"/>
    </location>
</feature>
<dbReference type="PROSITE" id="PS50109">
    <property type="entry name" value="HIS_KIN"/>
    <property type="match status" value="1"/>
</dbReference>
<keyword evidence="3" id="KW-1133">Transmembrane helix</keyword>
<dbReference type="SUPFAM" id="SSF55874">
    <property type="entry name" value="ATPase domain of HSP90 chaperone/DNA topoisomerase II/histidine kinase"/>
    <property type="match status" value="1"/>
</dbReference>
<protein>
    <recommendedName>
        <fullName evidence="4">Histidine kinase domain-containing protein</fullName>
    </recommendedName>
</protein>
<dbReference type="InterPro" id="IPR036890">
    <property type="entry name" value="HATPase_C_sf"/>
</dbReference>
<name>A0A0F9L0V1_9ZZZZ</name>
<dbReference type="InterPro" id="IPR004358">
    <property type="entry name" value="Sig_transdc_His_kin-like_C"/>
</dbReference>
<comment type="caution">
    <text evidence="5">The sequence shown here is derived from an EMBL/GenBank/DDBJ whole genome shotgun (WGS) entry which is preliminary data.</text>
</comment>
<dbReference type="Gene3D" id="1.10.287.130">
    <property type="match status" value="1"/>
</dbReference>
<dbReference type="InterPro" id="IPR003594">
    <property type="entry name" value="HATPase_dom"/>
</dbReference>
<sequence length="701" mass="79267">MNIKTRILVFVILFEILAYSTLQLFNTLIYKQALDEFKQNEIQAVFNSAISRINHLAEKMQGHAIDLAINGEQLYFLRQQKSAAMADIKDLAQRTLEHKFASFEQAMGGGLWYQPKVLSEQYHYFGPYIYKENNQLHFTWDLNTPEYDYLNQAWYQLAVKQNWGLDQASYRPVFWTAPYRDDAGSFSLMMTIDAVMLDDNRSPIGMATIDWSLQALSDFLVSVKVSAQAQPFLLHQDSELIIGSTGEPQQVAQFINDFPWAATLLAEQQFNNATRVEFAQLSTEDEYIFYQLSENGFIFGSMVPKSDLNKQVDKVSYLTLITGSAIGLGFILLMIFILKALFSPFDQVLNIIKSSIRYGKNKQVNLLPVEYVKRNEFTPIIVALNDVYLQVKHYVSDIEEANAKLIASQQQVKKLNAVLERKVALRTAELESKTKQVTRSLEQLKRTQQQLIENEKHATLGRLVAGVAHQINTPLGICVTAASILESTSKTIHEKATSGNMSRDEFNQSYDRIIQSAELLSENLHKATNLINIFKQVAVDNDSQENRWFNLCEYIDNILLSIRARIERTPHKVTCQYQQEIRFFASPGALAQIIEQLVENALIHAFDNSTAGEVIITLSKHAKNLQLTISDNGKGMPDTVRKQVFDPFFSTNNAQLSLGLGLHIVYNLVTHKLGGVIKCQSQLGAGTTFIITIPMSAATEP</sequence>
<dbReference type="Pfam" id="PF02518">
    <property type="entry name" value="HATPase_c"/>
    <property type="match status" value="1"/>
</dbReference>
<feature type="coiled-coil region" evidence="2">
    <location>
        <begin position="398"/>
        <end position="454"/>
    </location>
</feature>
<dbReference type="CDD" id="cd00075">
    <property type="entry name" value="HATPase"/>
    <property type="match status" value="1"/>
</dbReference>
<dbReference type="EMBL" id="LAZR01013547">
    <property type="protein sequence ID" value="KKM21455.1"/>
    <property type="molecule type" value="Genomic_DNA"/>
</dbReference>
<evidence type="ECO:0000256" key="2">
    <source>
        <dbReference type="SAM" id="Coils"/>
    </source>
</evidence>
<evidence type="ECO:0000313" key="5">
    <source>
        <dbReference type="EMBL" id="KKM21455.1"/>
    </source>
</evidence>
<keyword evidence="3" id="KW-0812">Transmembrane</keyword>
<accession>A0A0F9L0V1</accession>
<proteinExistence type="predicted"/>
<dbReference type="GO" id="GO:0000155">
    <property type="term" value="F:phosphorelay sensor kinase activity"/>
    <property type="evidence" value="ECO:0007669"/>
    <property type="project" value="InterPro"/>
</dbReference>
<keyword evidence="3" id="KW-0472">Membrane</keyword>
<evidence type="ECO:0000256" key="3">
    <source>
        <dbReference type="SAM" id="Phobius"/>
    </source>
</evidence>
<keyword evidence="1" id="KW-0597">Phosphoprotein</keyword>
<feature type="transmembrane region" description="Helical" evidence="3">
    <location>
        <begin position="315"/>
        <end position="338"/>
    </location>
</feature>
<reference evidence="5" key="1">
    <citation type="journal article" date="2015" name="Nature">
        <title>Complex archaea that bridge the gap between prokaryotes and eukaryotes.</title>
        <authorList>
            <person name="Spang A."/>
            <person name="Saw J.H."/>
            <person name="Jorgensen S.L."/>
            <person name="Zaremba-Niedzwiedzka K."/>
            <person name="Martijn J."/>
            <person name="Lind A.E."/>
            <person name="van Eijk R."/>
            <person name="Schleper C."/>
            <person name="Guy L."/>
            <person name="Ettema T.J."/>
        </authorList>
    </citation>
    <scope>NUCLEOTIDE SEQUENCE</scope>
</reference>
<dbReference type="PRINTS" id="PR00344">
    <property type="entry name" value="BCTRLSENSOR"/>
</dbReference>
<dbReference type="CDD" id="cd12913">
    <property type="entry name" value="PDC1_MCP_like"/>
    <property type="match status" value="1"/>
</dbReference>